<reference evidence="2 3" key="1">
    <citation type="submission" date="2015-12" db="EMBL/GenBank/DDBJ databases">
        <title>Dictyostelia acquired genes for synthesis and detection of signals that induce cell-type specialization by lateral gene transfer from prokaryotes.</title>
        <authorList>
            <person name="Gloeckner G."/>
            <person name="Schaap P."/>
        </authorList>
    </citation>
    <scope>NUCLEOTIDE SEQUENCE [LARGE SCALE GENOMIC DNA]</scope>
    <source>
        <strain evidence="2 3">TK</strain>
    </source>
</reference>
<dbReference type="Pfam" id="PF14580">
    <property type="entry name" value="LRR_9"/>
    <property type="match status" value="1"/>
</dbReference>
<evidence type="ECO:0000256" key="1">
    <source>
        <dbReference type="SAM" id="MobiDB-lite"/>
    </source>
</evidence>
<organism evidence="2 3">
    <name type="scientific">Tieghemostelium lacteum</name>
    <name type="common">Slime mold</name>
    <name type="synonym">Dictyostelium lacteum</name>
    <dbReference type="NCBI Taxonomy" id="361077"/>
    <lineage>
        <taxon>Eukaryota</taxon>
        <taxon>Amoebozoa</taxon>
        <taxon>Evosea</taxon>
        <taxon>Eumycetozoa</taxon>
        <taxon>Dictyostelia</taxon>
        <taxon>Dictyosteliales</taxon>
        <taxon>Raperosteliaceae</taxon>
        <taxon>Tieghemostelium</taxon>
    </lineage>
</organism>
<evidence type="ECO:0000313" key="3">
    <source>
        <dbReference type="Proteomes" id="UP000076078"/>
    </source>
</evidence>
<feature type="compositionally biased region" description="Acidic residues" evidence="1">
    <location>
        <begin position="348"/>
        <end position="390"/>
    </location>
</feature>
<feature type="compositionally biased region" description="Basic and acidic residues" evidence="1">
    <location>
        <begin position="228"/>
        <end position="260"/>
    </location>
</feature>
<sequence>MGKNDKEEVIPERLDLAYRDITEINPRIVERFGPYTKELDLSNNNLEGDLLVLEGFPLLTTLVLDNNKLTSHCKFANLPKLHTLWINSNSINNLSVFIDKLLVAFPNLKVLSMLKNEACPNFFNGHSLKEYKDYRMYVISKLKNLHTLDVTPVTTEERIDASKVYGNNEGSTLLSKTVVTIPTQIKPGADEFKEDDPKLKRQELERKQKEDQIKKRQDRKERKAKRAQKLEEKAEKKLQKDLQKQEVLQKEKEEKKKQEDEFTDSEEETEKIKTQSTKLPVFSSDQAPLLIGTPPIPSKTVFETDYADDEAMTNNTQDSDTDKDLPTHKLAGLVLPHPNILGKPKHDDDDDTEEEEDTTDDDLSDEEKDDDDETEDDETSDWSSDEDMIEDNTIPSKLQLPKKYNDDDDDESEDESEDDDDD</sequence>
<dbReference type="SUPFAM" id="SSF52058">
    <property type="entry name" value="L domain-like"/>
    <property type="match status" value="1"/>
</dbReference>
<accession>A0A152A199</accession>
<dbReference type="EMBL" id="LODT01000020">
    <property type="protein sequence ID" value="KYQ99854.1"/>
    <property type="molecule type" value="Genomic_DNA"/>
</dbReference>
<dbReference type="InParanoid" id="A0A152A199"/>
<dbReference type="PANTHER" id="PTHR46282">
    <property type="entry name" value="LEUCINE-RICH MELANOCYTE DIFFERENTIATION-ASSOCIATED PROTEIN"/>
    <property type="match status" value="1"/>
</dbReference>
<evidence type="ECO:0000313" key="2">
    <source>
        <dbReference type="EMBL" id="KYQ99854.1"/>
    </source>
</evidence>
<gene>
    <name evidence="2" type="ORF">DLAC_03807</name>
</gene>
<name>A0A152A199_TIELA</name>
<feature type="region of interest" description="Disordered" evidence="1">
    <location>
        <begin position="205"/>
        <end position="422"/>
    </location>
</feature>
<dbReference type="OMA" id="PNFFNGH"/>
<dbReference type="Proteomes" id="UP000076078">
    <property type="component" value="Unassembled WGS sequence"/>
</dbReference>
<dbReference type="OrthoDB" id="10251250at2759"/>
<feature type="compositionally biased region" description="Polar residues" evidence="1">
    <location>
        <begin position="274"/>
        <end position="286"/>
    </location>
</feature>
<dbReference type="FunCoup" id="A0A152A199">
    <property type="interactions" value="371"/>
</dbReference>
<keyword evidence="3" id="KW-1185">Reference proteome</keyword>
<dbReference type="InterPro" id="IPR043313">
    <property type="entry name" value="LRMDA"/>
</dbReference>
<dbReference type="InterPro" id="IPR032675">
    <property type="entry name" value="LRR_dom_sf"/>
</dbReference>
<dbReference type="Gene3D" id="3.80.10.10">
    <property type="entry name" value="Ribonuclease Inhibitor"/>
    <property type="match status" value="1"/>
</dbReference>
<dbReference type="AlphaFoldDB" id="A0A152A199"/>
<protein>
    <submittedName>
        <fullName evidence="2">Leucine-rich repeat-containing protein (LRR)</fullName>
    </submittedName>
</protein>
<dbReference type="STRING" id="361077.A0A152A199"/>
<dbReference type="PANTHER" id="PTHR46282:SF1">
    <property type="entry name" value="LEUCINE-RICH REPEAT-CONTAINING PROTEIN 72-LIKE"/>
    <property type="match status" value="1"/>
</dbReference>
<comment type="caution">
    <text evidence="2">The sequence shown here is derived from an EMBL/GenBank/DDBJ whole genome shotgun (WGS) entry which is preliminary data.</text>
</comment>
<feature type="compositionally biased region" description="Acidic residues" evidence="1">
    <location>
        <begin position="406"/>
        <end position="422"/>
    </location>
</feature>
<proteinExistence type="predicted"/>
<feature type="compositionally biased region" description="Basic and acidic residues" evidence="1">
    <location>
        <begin position="205"/>
        <end position="221"/>
    </location>
</feature>